<comment type="similarity">
    <text evidence="1">Belongs to the sigma-70 factor family. ECF subfamily.</text>
</comment>
<dbReference type="NCBIfam" id="TIGR02937">
    <property type="entry name" value="sigma70-ECF"/>
    <property type="match status" value="1"/>
</dbReference>
<dbReference type="InterPro" id="IPR039425">
    <property type="entry name" value="RNA_pol_sigma-70-like"/>
</dbReference>
<dbReference type="EMBL" id="BKAU01000005">
    <property type="protein sequence ID" value="GEP97838.1"/>
    <property type="molecule type" value="Genomic_DNA"/>
</dbReference>
<sequence>MSTDLPYEDAELIILFQRGERVALHAVYERFLRPLCYFAGQMVEDTMASEDIVSECFIQAFSRKEDFPSIAHLKSFLYTSARNAALNHLKAQKLHGDIHHSLGKAAEQLDMDVEKAYIKTEVMQLIFSEIEKLPPRCRDVVRLAVIDGKSAQEIATELNMAYQTVLNQKAKGVSLLRTSLLKNELISLPVLIAALSVLRI</sequence>
<keyword evidence="4" id="KW-0804">Transcription</keyword>
<gene>
    <name evidence="7" type="ORF">CCY01nite_40980</name>
</gene>
<evidence type="ECO:0000256" key="2">
    <source>
        <dbReference type="ARBA" id="ARBA00023015"/>
    </source>
</evidence>
<dbReference type="SUPFAM" id="SSF88659">
    <property type="entry name" value="Sigma3 and sigma4 domains of RNA polymerase sigma factors"/>
    <property type="match status" value="1"/>
</dbReference>
<proteinExistence type="inferred from homology"/>
<protein>
    <recommendedName>
        <fullName evidence="9">DNA-directed RNA polymerase sigma-70 factor</fullName>
    </recommendedName>
</protein>
<evidence type="ECO:0000259" key="5">
    <source>
        <dbReference type="Pfam" id="PF04542"/>
    </source>
</evidence>
<dbReference type="Gene3D" id="1.10.10.10">
    <property type="entry name" value="Winged helix-like DNA-binding domain superfamily/Winged helix DNA-binding domain"/>
    <property type="match status" value="1"/>
</dbReference>
<dbReference type="InterPro" id="IPR013325">
    <property type="entry name" value="RNA_pol_sigma_r2"/>
</dbReference>
<dbReference type="InterPro" id="IPR013249">
    <property type="entry name" value="RNA_pol_sigma70_r4_t2"/>
</dbReference>
<feature type="domain" description="RNA polymerase sigma-70 region 2" evidence="5">
    <location>
        <begin position="28"/>
        <end position="93"/>
    </location>
</feature>
<keyword evidence="3" id="KW-0731">Sigma factor</keyword>
<dbReference type="Pfam" id="PF04542">
    <property type="entry name" value="Sigma70_r2"/>
    <property type="match status" value="1"/>
</dbReference>
<dbReference type="AlphaFoldDB" id="A0A512RQ64"/>
<dbReference type="InterPro" id="IPR036388">
    <property type="entry name" value="WH-like_DNA-bd_sf"/>
</dbReference>
<dbReference type="SUPFAM" id="SSF88946">
    <property type="entry name" value="Sigma2 domain of RNA polymerase sigma factors"/>
    <property type="match status" value="1"/>
</dbReference>
<dbReference type="InterPro" id="IPR013324">
    <property type="entry name" value="RNA_pol_sigma_r3/r4-like"/>
</dbReference>
<dbReference type="PANTHER" id="PTHR43133">
    <property type="entry name" value="RNA POLYMERASE ECF-TYPE SIGMA FACTO"/>
    <property type="match status" value="1"/>
</dbReference>
<dbReference type="Proteomes" id="UP000321436">
    <property type="component" value="Unassembled WGS sequence"/>
</dbReference>
<evidence type="ECO:0000313" key="8">
    <source>
        <dbReference type="Proteomes" id="UP000321436"/>
    </source>
</evidence>
<accession>A0A512RQ64</accession>
<keyword evidence="2" id="KW-0805">Transcription regulation</keyword>
<dbReference type="GO" id="GO:0016987">
    <property type="term" value="F:sigma factor activity"/>
    <property type="evidence" value="ECO:0007669"/>
    <property type="project" value="UniProtKB-KW"/>
</dbReference>
<comment type="caution">
    <text evidence="7">The sequence shown here is derived from an EMBL/GenBank/DDBJ whole genome shotgun (WGS) entry which is preliminary data.</text>
</comment>
<dbReference type="GO" id="GO:0006352">
    <property type="term" value="P:DNA-templated transcription initiation"/>
    <property type="evidence" value="ECO:0007669"/>
    <property type="project" value="InterPro"/>
</dbReference>
<evidence type="ECO:0000256" key="3">
    <source>
        <dbReference type="ARBA" id="ARBA00023082"/>
    </source>
</evidence>
<organism evidence="7 8">
    <name type="scientific">Chitinophaga cymbidii</name>
    <dbReference type="NCBI Taxonomy" id="1096750"/>
    <lineage>
        <taxon>Bacteria</taxon>
        <taxon>Pseudomonadati</taxon>
        <taxon>Bacteroidota</taxon>
        <taxon>Chitinophagia</taxon>
        <taxon>Chitinophagales</taxon>
        <taxon>Chitinophagaceae</taxon>
        <taxon>Chitinophaga</taxon>
    </lineage>
</organism>
<dbReference type="GO" id="GO:0003677">
    <property type="term" value="F:DNA binding"/>
    <property type="evidence" value="ECO:0007669"/>
    <property type="project" value="InterPro"/>
</dbReference>
<evidence type="ECO:0000313" key="7">
    <source>
        <dbReference type="EMBL" id="GEP97838.1"/>
    </source>
</evidence>
<dbReference type="InterPro" id="IPR014284">
    <property type="entry name" value="RNA_pol_sigma-70_dom"/>
</dbReference>
<reference evidence="7 8" key="1">
    <citation type="submission" date="2019-07" db="EMBL/GenBank/DDBJ databases">
        <title>Whole genome shotgun sequence of Chitinophaga cymbidii NBRC 109752.</title>
        <authorList>
            <person name="Hosoyama A."/>
            <person name="Uohara A."/>
            <person name="Ohji S."/>
            <person name="Ichikawa N."/>
        </authorList>
    </citation>
    <scope>NUCLEOTIDE SEQUENCE [LARGE SCALE GENOMIC DNA]</scope>
    <source>
        <strain evidence="7 8">NBRC 109752</strain>
    </source>
</reference>
<dbReference type="Gene3D" id="1.10.1740.10">
    <property type="match status" value="1"/>
</dbReference>
<dbReference type="PANTHER" id="PTHR43133:SF46">
    <property type="entry name" value="RNA POLYMERASE SIGMA-70 FACTOR ECF SUBFAMILY"/>
    <property type="match status" value="1"/>
</dbReference>
<dbReference type="Pfam" id="PF08281">
    <property type="entry name" value="Sigma70_r4_2"/>
    <property type="match status" value="1"/>
</dbReference>
<evidence type="ECO:0000256" key="4">
    <source>
        <dbReference type="ARBA" id="ARBA00023163"/>
    </source>
</evidence>
<name>A0A512RQ64_9BACT</name>
<evidence type="ECO:0008006" key="9">
    <source>
        <dbReference type="Google" id="ProtNLM"/>
    </source>
</evidence>
<keyword evidence="8" id="KW-1185">Reference proteome</keyword>
<evidence type="ECO:0000256" key="1">
    <source>
        <dbReference type="ARBA" id="ARBA00010641"/>
    </source>
</evidence>
<evidence type="ECO:0000259" key="6">
    <source>
        <dbReference type="Pfam" id="PF08281"/>
    </source>
</evidence>
<feature type="domain" description="RNA polymerase sigma factor 70 region 4 type 2" evidence="6">
    <location>
        <begin position="128"/>
        <end position="168"/>
    </location>
</feature>
<dbReference type="InterPro" id="IPR007627">
    <property type="entry name" value="RNA_pol_sigma70_r2"/>
</dbReference>